<evidence type="ECO:0000313" key="3">
    <source>
        <dbReference type="Proteomes" id="UP000000844"/>
    </source>
</evidence>
<organism evidence="2 3">
    <name type="scientific">Stackebrandtia nassauensis (strain DSM 44728 / CIP 108903 / NRRL B-16338 / NBRC 102104 / LLR-40K-21)</name>
    <dbReference type="NCBI Taxonomy" id="446470"/>
    <lineage>
        <taxon>Bacteria</taxon>
        <taxon>Bacillati</taxon>
        <taxon>Actinomycetota</taxon>
        <taxon>Actinomycetes</taxon>
        <taxon>Glycomycetales</taxon>
        <taxon>Glycomycetaceae</taxon>
        <taxon>Stackebrandtia</taxon>
    </lineage>
</organism>
<dbReference type="AlphaFoldDB" id="D3Q7R4"/>
<reference evidence="2 3" key="1">
    <citation type="journal article" date="2009" name="Stand. Genomic Sci.">
        <title>Complete genome sequence of Stackebrandtia nassauensis type strain (LLR-40K-21).</title>
        <authorList>
            <person name="Munk C."/>
            <person name="Lapidus A."/>
            <person name="Copeland A."/>
            <person name="Jando M."/>
            <person name="Mayilraj S."/>
            <person name="Glavina Del Rio T."/>
            <person name="Nolan M."/>
            <person name="Chen F."/>
            <person name="Lucas S."/>
            <person name="Tice H."/>
            <person name="Cheng J.F."/>
            <person name="Han C."/>
            <person name="Detter J.C."/>
            <person name="Bruce D."/>
            <person name="Goodwin L."/>
            <person name="Chain P."/>
            <person name="Pitluck S."/>
            <person name="Goker M."/>
            <person name="Ovchinikova G."/>
            <person name="Pati A."/>
            <person name="Ivanova N."/>
            <person name="Mavromatis K."/>
            <person name="Chen A."/>
            <person name="Palaniappan K."/>
            <person name="Land M."/>
            <person name="Hauser L."/>
            <person name="Chang Y.J."/>
            <person name="Jeffries C.D."/>
            <person name="Bristow J."/>
            <person name="Eisen J.A."/>
            <person name="Markowitz V."/>
            <person name="Hugenholtz P."/>
            <person name="Kyrpides N.C."/>
            <person name="Klenk H.P."/>
        </authorList>
    </citation>
    <scope>NUCLEOTIDE SEQUENCE [LARGE SCALE GENOMIC DNA]</scope>
    <source>
        <strain evidence="3">DSM 44728 / CIP 108903 / NRRL B-16338 / NBRC 102104 / LLR-40K-21</strain>
    </source>
</reference>
<dbReference type="SMART" id="SM00829">
    <property type="entry name" value="PKS_ER"/>
    <property type="match status" value="1"/>
</dbReference>
<dbReference type="InterPro" id="IPR036291">
    <property type="entry name" value="NAD(P)-bd_dom_sf"/>
</dbReference>
<evidence type="ECO:0000313" key="2">
    <source>
        <dbReference type="EMBL" id="ADD44406.1"/>
    </source>
</evidence>
<dbReference type="InterPro" id="IPR013154">
    <property type="entry name" value="ADH-like_N"/>
</dbReference>
<dbReference type="PANTHER" id="PTHR11695">
    <property type="entry name" value="ALCOHOL DEHYDROGENASE RELATED"/>
    <property type="match status" value="1"/>
</dbReference>
<dbReference type="KEGG" id="sna:Snas_4764"/>
<dbReference type="Gene3D" id="3.40.50.720">
    <property type="entry name" value="NAD(P)-binding Rossmann-like Domain"/>
    <property type="match status" value="1"/>
</dbReference>
<keyword evidence="3" id="KW-1185">Reference proteome</keyword>
<dbReference type="SUPFAM" id="SSF51735">
    <property type="entry name" value="NAD(P)-binding Rossmann-fold domains"/>
    <property type="match status" value="1"/>
</dbReference>
<dbReference type="STRING" id="446470.Snas_4764"/>
<dbReference type="InterPro" id="IPR002364">
    <property type="entry name" value="Quin_OxRdtase/zeta-crystal_CS"/>
</dbReference>
<dbReference type="GO" id="GO:0008270">
    <property type="term" value="F:zinc ion binding"/>
    <property type="evidence" value="ECO:0007669"/>
    <property type="project" value="InterPro"/>
</dbReference>
<dbReference type="Pfam" id="PF13602">
    <property type="entry name" value="ADH_zinc_N_2"/>
    <property type="match status" value="1"/>
</dbReference>
<dbReference type="Gene3D" id="3.90.180.10">
    <property type="entry name" value="Medium-chain alcohol dehydrogenases, catalytic domain"/>
    <property type="match status" value="1"/>
</dbReference>
<dbReference type="InterPro" id="IPR050700">
    <property type="entry name" value="YIM1/Zinc_Alcohol_DH_Fams"/>
</dbReference>
<dbReference type="RefSeq" id="WP_013019977.1">
    <property type="nucleotide sequence ID" value="NC_013947.1"/>
</dbReference>
<dbReference type="PANTHER" id="PTHR11695:SF648">
    <property type="entry name" value="ZINC-BINDING OXIDOREDUCTASE"/>
    <property type="match status" value="1"/>
</dbReference>
<name>D3Q7R4_STANL</name>
<evidence type="ECO:0000259" key="1">
    <source>
        <dbReference type="SMART" id="SM00829"/>
    </source>
</evidence>
<dbReference type="InterPro" id="IPR011032">
    <property type="entry name" value="GroES-like_sf"/>
</dbReference>
<feature type="domain" description="Enoyl reductase (ER)" evidence="1">
    <location>
        <begin position="10"/>
        <end position="320"/>
    </location>
</feature>
<dbReference type="HOGENOM" id="CLU_026673_3_3_11"/>
<dbReference type="EMBL" id="CP001778">
    <property type="protein sequence ID" value="ADD44406.1"/>
    <property type="molecule type" value="Genomic_DNA"/>
</dbReference>
<dbReference type="OrthoDB" id="3727682at2"/>
<accession>D3Q7R4</accession>
<protein>
    <submittedName>
        <fullName evidence="2">Alcohol dehydrogenase zinc-binding domain protein</fullName>
    </submittedName>
</protein>
<dbReference type="eggNOG" id="COG0604">
    <property type="taxonomic scope" value="Bacteria"/>
</dbReference>
<dbReference type="GO" id="GO:0016491">
    <property type="term" value="F:oxidoreductase activity"/>
    <property type="evidence" value="ECO:0007669"/>
    <property type="project" value="InterPro"/>
</dbReference>
<dbReference type="CDD" id="cd08267">
    <property type="entry name" value="MDR1"/>
    <property type="match status" value="1"/>
</dbReference>
<gene>
    <name evidence="2" type="ordered locus">Snas_4764</name>
</gene>
<dbReference type="InterPro" id="IPR020843">
    <property type="entry name" value="ER"/>
</dbReference>
<dbReference type="Pfam" id="PF08240">
    <property type="entry name" value="ADH_N"/>
    <property type="match status" value="1"/>
</dbReference>
<dbReference type="PROSITE" id="PS01162">
    <property type="entry name" value="QOR_ZETA_CRYSTAL"/>
    <property type="match status" value="1"/>
</dbReference>
<sequence>MKAIMQDRYGTVDVLQLRDIDKPVPGDDEVLIRVRAAGVDPGVWHFMTGLPLFARLFLGLRKPRAAVRGRDVAGEVVSVGGNVSEFTTGDKVFGTCGGSFAEFVAVKPNRLAPIPSGVSFVQAAAVPVSGCTALLALRDAAKIAEGERCLIIGAAGGVGTYAVQLAKAFGATVTGVCSTSKVGLVTSIGADAVIDYVKEDFADRPERYDVIIDLAGNRPLPRLRQVLTERGRLVLAGGEDGGRVLGGMERNLGAALLSPWVKQRLNWFISKEDPKDLRRLAELIEAKDIMPVIDRTYPLSEAAEAIRHLKAGNARGKLVIDMDA</sequence>
<proteinExistence type="predicted"/>
<dbReference type="SUPFAM" id="SSF50129">
    <property type="entry name" value="GroES-like"/>
    <property type="match status" value="1"/>
</dbReference>
<dbReference type="Proteomes" id="UP000000844">
    <property type="component" value="Chromosome"/>
</dbReference>